<sequence length="342" mass="39111">MRDSGLASSGRDEPCNGRSLQATIEQTDLKKALFMVAKKLNNRQIATLFWISQRCPSDINPPASYKASARMLEGHGLVKVSGHGDSWNATITERGVRVLNEEEPLWQPKDSIVGQNTWKPSYAQKQPPKTPDPRPFQYTISQSPALKITTSFSKRQFIVTMNGVERRAAFPKQREHWVLVKWADFISVVSAVTHRTLRGVEGHDQWWLLDVPLSKFIDVPVRDTPKYSLRLLEEMPEGWDTINKYLYWKCDHHGWRDGFGYYPGVGPDARGWTKTNGIVADLDLDLFRSLEHSLDTARRDGYIPQGKWIGRIVTGPENGQFLMELKVPTKFKQPQLPEPEWL</sequence>
<keyword evidence="2" id="KW-1185">Reference proteome</keyword>
<organism evidence="1 2">
    <name type="scientific">Corynebacterium minutissimum</name>
    <dbReference type="NCBI Taxonomy" id="38301"/>
    <lineage>
        <taxon>Bacteria</taxon>
        <taxon>Bacillati</taxon>
        <taxon>Actinomycetota</taxon>
        <taxon>Actinomycetes</taxon>
        <taxon>Mycobacteriales</taxon>
        <taxon>Corynebacteriaceae</taxon>
        <taxon>Corynebacterium</taxon>
    </lineage>
</organism>
<gene>
    <name evidence="1" type="ORF">WU87_10895</name>
</gene>
<dbReference type="Proteomes" id="UP000034245">
    <property type="component" value="Unassembled WGS sequence"/>
</dbReference>
<evidence type="ECO:0000313" key="1">
    <source>
        <dbReference type="EMBL" id="KKO77927.1"/>
    </source>
</evidence>
<accession>A0ACC4U984</accession>
<dbReference type="EMBL" id="LAYQ01000022">
    <property type="protein sequence ID" value="KKO77927.1"/>
    <property type="molecule type" value="Genomic_DNA"/>
</dbReference>
<proteinExistence type="predicted"/>
<protein>
    <submittedName>
        <fullName evidence="1">Uncharacterized protein</fullName>
    </submittedName>
</protein>
<comment type="caution">
    <text evidence="1">The sequence shown here is derived from an EMBL/GenBank/DDBJ whole genome shotgun (WGS) entry which is preliminary data.</text>
</comment>
<reference evidence="1" key="1">
    <citation type="submission" date="2015-04" db="EMBL/GenBank/DDBJ databases">
        <title>Draft Genome Sequences of Three Species of Emerging Human-Pathogenic Corynebacteria.</title>
        <authorList>
            <person name="Pacheco L.G."/>
            <person name="Mattos-Guaraldi A.L."/>
            <person name="Santos C.S."/>
            <person name="Veras A.O."/>
            <person name="Guimaraes L.C."/>
            <person name="Abreu V."/>
            <person name="Pereira F.L."/>
            <person name="Soares S.C."/>
            <person name="Dorella F.A."/>
            <person name="Carvalho A.F."/>
            <person name="Leal C.G."/>
            <person name="Figueiredo H.C."/>
            <person name="Ramos J.N."/>
            <person name="Vieira V."/>
            <person name="Farfour E."/>
            <person name="Guiso N."/>
            <person name="Hirata R.Jr."/>
            <person name="Ramos R.T."/>
            <person name="Azevedo V."/>
            <person name="Silva A."/>
        </authorList>
    </citation>
    <scope>NUCLEOTIDE SEQUENCE</scope>
    <source>
        <strain evidence="1">1941</strain>
    </source>
</reference>
<name>A0ACC4U984_9CORY</name>
<evidence type="ECO:0000313" key="2">
    <source>
        <dbReference type="Proteomes" id="UP000034245"/>
    </source>
</evidence>